<proteinExistence type="predicted"/>
<dbReference type="RefSeq" id="WP_256257929.1">
    <property type="nucleotide sequence ID" value="NZ_MIHH01000002.1"/>
</dbReference>
<dbReference type="Proteomes" id="UP000182743">
    <property type="component" value="Unassembled WGS sequence"/>
</dbReference>
<gene>
    <name evidence="1" type="ORF">MOOR_05750</name>
</gene>
<dbReference type="AlphaFoldDB" id="A0A1J5JKR3"/>
<organism evidence="1 2">
    <name type="scientific">Neomoorella thermoacetica</name>
    <name type="common">Clostridium thermoaceticum</name>
    <dbReference type="NCBI Taxonomy" id="1525"/>
    <lineage>
        <taxon>Bacteria</taxon>
        <taxon>Bacillati</taxon>
        <taxon>Bacillota</taxon>
        <taxon>Clostridia</taxon>
        <taxon>Neomoorellales</taxon>
        <taxon>Neomoorellaceae</taxon>
        <taxon>Neomoorella</taxon>
    </lineage>
</organism>
<evidence type="ECO:0000313" key="1">
    <source>
        <dbReference type="EMBL" id="OIQ09733.1"/>
    </source>
</evidence>
<reference evidence="1 2" key="1">
    <citation type="submission" date="2016-08" db="EMBL/GenBank/DDBJ databases">
        <title>Genome-based comparison of Moorella thermoacetic strains.</title>
        <authorList>
            <person name="Poehlein A."/>
            <person name="Bengelsdorf F.R."/>
            <person name="Esser C."/>
            <person name="Duerre P."/>
            <person name="Daniel R."/>
        </authorList>
    </citation>
    <scope>NUCLEOTIDE SEQUENCE [LARGE SCALE GENOMIC DNA]</scope>
    <source>
        <strain evidence="1 2">DSM 11768</strain>
    </source>
</reference>
<comment type="caution">
    <text evidence="1">The sequence shown here is derived from an EMBL/GenBank/DDBJ whole genome shotgun (WGS) entry which is preliminary data.</text>
</comment>
<protein>
    <submittedName>
        <fullName evidence="1">Uncharacterized protein</fullName>
    </submittedName>
</protein>
<dbReference type="EMBL" id="MIHH01000002">
    <property type="protein sequence ID" value="OIQ09733.1"/>
    <property type="molecule type" value="Genomic_DNA"/>
</dbReference>
<evidence type="ECO:0000313" key="2">
    <source>
        <dbReference type="Proteomes" id="UP000182743"/>
    </source>
</evidence>
<name>A0A1J5JKR3_NEOTH</name>
<accession>A0A1J5JKR3</accession>
<sequence length="44" mass="4873">MIEKRIKGIKGSNYARQNNGMISPWKELLAEEPLMAADAPASEL</sequence>